<dbReference type="InterPro" id="IPR014752">
    <property type="entry name" value="Arrestin-like_C"/>
</dbReference>
<dbReference type="AlphaFoldDB" id="A0A084B2E9"/>
<evidence type="ECO:0000313" key="2">
    <source>
        <dbReference type="Proteomes" id="UP000028045"/>
    </source>
</evidence>
<gene>
    <name evidence="1" type="ORF">S7711_02955</name>
</gene>
<dbReference type="InterPro" id="IPR039634">
    <property type="entry name" value="Bul1-like"/>
</dbReference>
<evidence type="ECO:0008006" key="3">
    <source>
        <dbReference type="Google" id="ProtNLM"/>
    </source>
</evidence>
<protein>
    <recommendedName>
        <fullName evidence="3">Bul1 C-terminal domain-containing protein</fullName>
    </recommendedName>
</protein>
<organism evidence="1 2">
    <name type="scientific">Stachybotrys chartarum (strain CBS 109288 / IBT 7711)</name>
    <name type="common">Toxic black mold</name>
    <name type="synonym">Stilbospora chartarum</name>
    <dbReference type="NCBI Taxonomy" id="1280523"/>
    <lineage>
        <taxon>Eukaryota</taxon>
        <taxon>Fungi</taxon>
        <taxon>Dikarya</taxon>
        <taxon>Ascomycota</taxon>
        <taxon>Pezizomycotina</taxon>
        <taxon>Sordariomycetes</taxon>
        <taxon>Hypocreomycetidae</taxon>
        <taxon>Hypocreales</taxon>
        <taxon>Stachybotryaceae</taxon>
        <taxon>Stachybotrys</taxon>
    </lineage>
</organism>
<accession>A0A084B2E9</accession>
<dbReference type="OrthoDB" id="2283785at2759"/>
<dbReference type="Gene3D" id="2.60.40.640">
    <property type="match status" value="1"/>
</dbReference>
<name>A0A084B2E9_STACB</name>
<dbReference type="PANTHER" id="PTHR31904">
    <property type="entry name" value="BYPASS OF STOP CODON PROTEIN 5-RELATED"/>
    <property type="match status" value="1"/>
</dbReference>
<keyword evidence="2" id="KW-1185">Reference proteome</keyword>
<evidence type="ECO:0000313" key="1">
    <source>
        <dbReference type="EMBL" id="KEY71728.1"/>
    </source>
</evidence>
<dbReference type="Proteomes" id="UP000028045">
    <property type="component" value="Unassembled WGS sequence"/>
</dbReference>
<dbReference type="HOGENOM" id="CLU_032323_1_0_1"/>
<dbReference type="PANTHER" id="PTHR31904:SF1">
    <property type="entry name" value="BYPASS OF STOP CODON PROTEIN 5-RELATED"/>
    <property type="match status" value="1"/>
</dbReference>
<dbReference type="EMBL" id="KL648207">
    <property type="protein sequence ID" value="KEY71728.1"/>
    <property type="molecule type" value="Genomic_DNA"/>
</dbReference>
<sequence>MGCFKFAQTRAKGQVLIHIDGHHPSKTYTTGCLVAGEVSITPLEDIYAPSVQISLNGTAYTQVDAVPTPTVTKHAFLKMDVPEGYPEKLFEAGQEYLVPFEFVIPERIPVGESSLNPTSAAVKAYHERLPPTMGRWNKNDMSPASTQIKYEIEAAVVRDMGSSPDKHLHASQAINIMPAIPEDPPASIDSTDVLYALQKTKSLRERLFKKHGTIKATLSPPGALSVDPGTSRFNTDTSVVLDIEYTPLNPGSHEEIPTLESVTGKLEARSWFSSTEMTKLPDRGTLSDGIHPRQACFTASYPLSPIALNQAQCQLVEDSNSSAAARFQTSLKIPIRLLPMDAVILPTFYSKLIARTYTLHLTAVVRGVKLHLYAPIQVATEPLC</sequence>
<reference evidence="1 2" key="1">
    <citation type="journal article" date="2014" name="BMC Genomics">
        <title>Comparative genome sequencing reveals chemotype-specific gene clusters in the toxigenic black mold Stachybotrys.</title>
        <authorList>
            <person name="Semeiks J."/>
            <person name="Borek D."/>
            <person name="Otwinowski Z."/>
            <person name="Grishin N.V."/>
        </authorList>
    </citation>
    <scope>NUCLEOTIDE SEQUENCE [LARGE SCALE GENOMIC DNA]</scope>
    <source>
        <strain evidence="2">CBS 109288 / IBT 7711</strain>
    </source>
</reference>
<proteinExistence type="predicted"/>